<proteinExistence type="predicted"/>
<dbReference type="RefSeq" id="WP_189241753.1">
    <property type="nucleotide sequence ID" value="NZ_BMQP01000004.1"/>
</dbReference>
<dbReference type="InterPro" id="IPR009908">
    <property type="entry name" value="Methylamine_util_MauE"/>
</dbReference>
<comment type="subcellular location">
    <subcellularLocation>
        <location evidence="1">Membrane</location>
        <topology evidence="1">Multi-pass membrane protein</topology>
    </subcellularLocation>
</comment>
<reference evidence="7" key="1">
    <citation type="submission" date="2021-01" db="EMBL/GenBank/DDBJ databases">
        <title>Whole genome shotgun sequence of Planobispora rosea NBRC 15558.</title>
        <authorList>
            <person name="Komaki H."/>
            <person name="Tamura T."/>
        </authorList>
    </citation>
    <scope>NUCLEOTIDE SEQUENCE</scope>
    <source>
        <strain evidence="7">NBRC 15558</strain>
    </source>
</reference>
<gene>
    <name evidence="7" type="ORF">Pro02_10070</name>
</gene>
<feature type="transmembrane region" description="Helical" evidence="5">
    <location>
        <begin position="72"/>
        <end position="94"/>
    </location>
</feature>
<dbReference type="Pfam" id="PF07291">
    <property type="entry name" value="MauE"/>
    <property type="match status" value="1"/>
</dbReference>
<evidence type="ECO:0000259" key="6">
    <source>
        <dbReference type="Pfam" id="PF07291"/>
    </source>
</evidence>
<dbReference type="GO" id="GO:0016020">
    <property type="term" value="C:membrane"/>
    <property type="evidence" value="ECO:0007669"/>
    <property type="project" value="UniProtKB-SubCell"/>
</dbReference>
<sequence length="176" mass="17692">MIHLALACRVLLAAVLLIAVGSKLSRTAFGEFVSSTGRLLPPRLTGRQRSAAVLVLTVEAATVPALLVPATAALGLVAAVGLLTAFTIGIGGALHRGERAPCRCFGASRTRLGPLHLARNLTLIAVGVTGLAASASAGTAHPGGAVLAVFAGIVLAALMVRLDDLAALFAPTHPRS</sequence>
<name>A0A8J3RZZ6_PLARO</name>
<evidence type="ECO:0000256" key="1">
    <source>
        <dbReference type="ARBA" id="ARBA00004141"/>
    </source>
</evidence>
<dbReference type="EMBL" id="BOOI01000009">
    <property type="protein sequence ID" value="GIH82599.1"/>
    <property type="molecule type" value="Genomic_DNA"/>
</dbReference>
<feature type="domain" description="Methylamine utilisation protein MauE" evidence="6">
    <location>
        <begin position="3"/>
        <end position="132"/>
    </location>
</feature>
<accession>A0A8J3RZZ6</accession>
<evidence type="ECO:0000313" key="7">
    <source>
        <dbReference type="EMBL" id="GIH82599.1"/>
    </source>
</evidence>
<keyword evidence="2 5" id="KW-0812">Transmembrane</keyword>
<evidence type="ECO:0000256" key="3">
    <source>
        <dbReference type="ARBA" id="ARBA00022989"/>
    </source>
</evidence>
<dbReference type="GO" id="GO:0030416">
    <property type="term" value="P:methylamine metabolic process"/>
    <property type="evidence" value="ECO:0007669"/>
    <property type="project" value="InterPro"/>
</dbReference>
<organism evidence="7 8">
    <name type="scientific">Planobispora rosea</name>
    <dbReference type="NCBI Taxonomy" id="35762"/>
    <lineage>
        <taxon>Bacteria</taxon>
        <taxon>Bacillati</taxon>
        <taxon>Actinomycetota</taxon>
        <taxon>Actinomycetes</taxon>
        <taxon>Streptosporangiales</taxon>
        <taxon>Streptosporangiaceae</taxon>
        <taxon>Planobispora</taxon>
    </lineage>
</organism>
<evidence type="ECO:0000256" key="2">
    <source>
        <dbReference type="ARBA" id="ARBA00022692"/>
    </source>
</evidence>
<protein>
    <recommendedName>
        <fullName evidence="6">Methylamine utilisation protein MauE domain-containing protein</fullName>
    </recommendedName>
</protein>
<evidence type="ECO:0000313" key="8">
    <source>
        <dbReference type="Proteomes" id="UP000655044"/>
    </source>
</evidence>
<keyword evidence="4 5" id="KW-0472">Membrane</keyword>
<dbReference type="AlphaFoldDB" id="A0A8J3RZZ6"/>
<dbReference type="Proteomes" id="UP000655044">
    <property type="component" value="Unassembled WGS sequence"/>
</dbReference>
<evidence type="ECO:0000256" key="4">
    <source>
        <dbReference type="ARBA" id="ARBA00023136"/>
    </source>
</evidence>
<evidence type="ECO:0000256" key="5">
    <source>
        <dbReference type="SAM" id="Phobius"/>
    </source>
</evidence>
<feature type="transmembrane region" description="Helical" evidence="5">
    <location>
        <begin position="115"/>
        <end position="137"/>
    </location>
</feature>
<feature type="transmembrane region" description="Helical" evidence="5">
    <location>
        <begin position="143"/>
        <end position="160"/>
    </location>
</feature>
<keyword evidence="3 5" id="KW-1133">Transmembrane helix</keyword>
<comment type="caution">
    <text evidence="7">The sequence shown here is derived from an EMBL/GenBank/DDBJ whole genome shotgun (WGS) entry which is preliminary data.</text>
</comment>
<keyword evidence="8" id="KW-1185">Reference proteome</keyword>
<dbReference type="UniPathway" id="UPA00895"/>